<dbReference type="AlphaFoldDB" id="A0A6A1UGT3"/>
<dbReference type="Proteomes" id="UP000516437">
    <property type="component" value="Unassembled WGS sequence"/>
</dbReference>
<dbReference type="EMBL" id="RXIC02000430">
    <property type="protein sequence ID" value="KAB1199665.1"/>
    <property type="molecule type" value="Genomic_DNA"/>
</dbReference>
<keyword evidence="3" id="KW-0319">Glycerol metabolism</keyword>
<dbReference type="GO" id="GO:0006629">
    <property type="term" value="P:lipid metabolic process"/>
    <property type="evidence" value="ECO:0007669"/>
    <property type="project" value="InterPro"/>
</dbReference>
<dbReference type="InterPro" id="IPR017946">
    <property type="entry name" value="PLC-like_Pdiesterase_TIM-brl"/>
</dbReference>
<dbReference type="PANTHER" id="PTHR43620">
    <property type="entry name" value="GLYCEROPHOSPHORYL DIESTER PHOSPHODIESTERASE"/>
    <property type="match status" value="1"/>
</dbReference>
<gene>
    <name evidence="9" type="ORF">CJ030_MR0G018456</name>
</gene>
<proteinExistence type="predicted"/>
<evidence type="ECO:0000256" key="1">
    <source>
        <dbReference type="ARBA" id="ARBA00012247"/>
    </source>
</evidence>
<dbReference type="Pfam" id="PF03009">
    <property type="entry name" value="GDPD"/>
    <property type="match status" value="2"/>
</dbReference>
<evidence type="ECO:0000256" key="7">
    <source>
        <dbReference type="SAM" id="SignalP"/>
    </source>
</evidence>
<reference evidence="9 10" key="1">
    <citation type="journal article" date="2019" name="Plant Biotechnol. J.">
        <title>The red bayberry genome and genetic basis of sex determination.</title>
        <authorList>
            <person name="Jia H.M."/>
            <person name="Jia H.J."/>
            <person name="Cai Q.L."/>
            <person name="Wang Y."/>
            <person name="Zhao H.B."/>
            <person name="Yang W.F."/>
            <person name="Wang G.Y."/>
            <person name="Li Y.H."/>
            <person name="Zhan D.L."/>
            <person name="Shen Y.T."/>
            <person name="Niu Q.F."/>
            <person name="Chang L."/>
            <person name="Qiu J."/>
            <person name="Zhao L."/>
            <person name="Xie H.B."/>
            <person name="Fu W.Y."/>
            <person name="Jin J."/>
            <person name="Li X.W."/>
            <person name="Jiao Y."/>
            <person name="Zhou C.C."/>
            <person name="Tu T."/>
            <person name="Chai C.Y."/>
            <person name="Gao J.L."/>
            <person name="Fan L.J."/>
            <person name="van de Weg E."/>
            <person name="Wang J.Y."/>
            <person name="Gao Z.S."/>
        </authorList>
    </citation>
    <scope>NUCLEOTIDE SEQUENCE [LARGE SCALE GENOMIC DNA]</scope>
    <source>
        <tissue evidence="9">Leaves</tissue>
    </source>
</reference>
<dbReference type="InterPro" id="IPR030395">
    <property type="entry name" value="GP_PDE_dom"/>
</dbReference>
<organism evidence="9 10">
    <name type="scientific">Morella rubra</name>
    <name type="common">Chinese bayberry</name>
    <dbReference type="NCBI Taxonomy" id="262757"/>
    <lineage>
        <taxon>Eukaryota</taxon>
        <taxon>Viridiplantae</taxon>
        <taxon>Streptophyta</taxon>
        <taxon>Embryophyta</taxon>
        <taxon>Tracheophyta</taxon>
        <taxon>Spermatophyta</taxon>
        <taxon>Magnoliopsida</taxon>
        <taxon>eudicotyledons</taxon>
        <taxon>Gunneridae</taxon>
        <taxon>Pentapetalae</taxon>
        <taxon>rosids</taxon>
        <taxon>fabids</taxon>
        <taxon>Fagales</taxon>
        <taxon>Myricaceae</taxon>
        <taxon>Morella</taxon>
    </lineage>
</organism>
<feature type="domain" description="GP-PDE" evidence="8">
    <location>
        <begin position="36"/>
        <end position="335"/>
    </location>
</feature>
<dbReference type="EC" id="3.1.4.46" evidence="1"/>
<dbReference type="FunFam" id="3.20.20.190:FF:000011">
    <property type="entry name" value="Glycerophosphodiester phosphodiesterase GDPDL3"/>
    <property type="match status" value="1"/>
</dbReference>
<name>A0A6A1UGT3_9ROSI</name>
<evidence type="ECO:0000313" key="10">
    <source>
        <dbReference type="Proteomes" id="UP000516437"/>
    </source>
</evidence>
<comment type="caution">
    <text evidence="9">The sequence shown here is derived from an EMBL/GenBank/DDBJ whole genome shotgun (WGS) entry which is preliminary data.</text>
</comment>
<feature type="signal peptide" evidence="7">
    <location>
        <begin position="1"/>
        <end position="18"/>
    </location>
</feature>
<evidence type="ECO:0000256" key="6">
    <source>
        <dbReference type="ARBA" id="ARBA00047512"/>
    </source>
</evidence>
<evidence type="ECO:0000256" key="2">
    <source>
        <dbReference type="ARBA" id="ARBA00022729"/>
    </source>
</evidence>
<protein>
    <recommendedName>
        <fullName evidence="1">glycerophosphodiester phosphodiesterase</fullName>
        <ecNumber evidence="1">3.1.4.46</ecNumber>
    </recommendedName>
</protein>
<dbReference type="SUPFAM" id="SSF51695">
    <property type="entry name" value="PLC-like phosphodiesterases"/>
    <property type="match status" value="2"/>
</dbReference>
<evidence type="ECO:0000256" key="5">
    <source>
        <dbReference type="ARBA" id="ARBA00023180"/>
    </source>
</evidence>
<dbReference type="PROSITE" id="PS51704">
    <property type="entry name" value="GP_PDE"/>
    <property type="match status" value="2"/>
</dbReference>
<feature type="chain" id="PRO_5025397773" description="glycerophosphodiester phosphodiesterase" evidence="7">
    <location>
        <begin position="19"/>
        <end position="722"/>
    </location>
</feature>
<evidence type="ECO:0000259" key="8">
    <source>
        <dbReference type="PROSITE" id="PS51704"/>
    </source>
</evidence>
<dbReference type="OrthoDB" id="1058301at2759"/>
<dbReference type="PANTHER" id="PTHR43620:SF44">
    <property type="entry name" value="GLYCEROPHOSPHODIESTER PHOSPHODIESTERASE GDPDL6-RELATED"/>
    <property type="match status" value="1"/>
</dbReference>
<sequence length="722" mass="78114">MMIRCLLFISLLIHSTSGQKSPETPKKWLTLNGERPLVIARGGFSGLFPESSSFANQMAQALSLPDMVAFCNLQLTKDGIGICLSDIRLDSSTNIALVYPNGQKTYDVNGKKVNGWFSVDYTIDQLFNNVSLTQGILSRPSLFDLQAPVSTVEDVTGIKPAQFWLNVQYDSFYTQHKLSAASYVQKAMRLMGVHYLSSPEIGFLKSMNGKVNASRTKLIFQVLSADEIEPSTKKKYGSLLQDLASIKSFASGILVPKEYIWPVQANKYLGASTSLVSDAHKQGLEVFASGFANDVVTSYNYSYDPTNEYLQFVDNSDFSVDGVLTDFSPTASEAIGCFANNKNVTKPTKGKPLIISKNGASGIYPACTDLAYQQAVDDGADIIDCSVQMSKDGVAFCSDTADLMGDTTAVTTFISRSRTVPEIQPKAGVFSFDFTWSEIETLKPQIASVSQDFQRNPAYKNAGKFTTLSEFLELAKAKAVSGVLINIQNAAYLASKQGLDIVGVVSTALSNATFDKQSTQHVLIQSDDTSVLSKFTNVPTYKRVLLLDEKIGDAPKQPVQEIKKFAHAKANISVYVYVLRNEFITLAFDYYSDPIVEIATLVGGARVDGIITEFPGTASKYMRSPCTNSDNPDYNILPAQAGSLLSLVPPEVQPPAATPLPPLQVSDVVDPPLPAVAKLTTATSPSPTEPQDQRSSALANAANVGLSLVSVMVLSFLLSMGC</sequence>
<evidence type="ECO:0000313" key="9">
    <source>
        <dbReference type="EMBL" id="KAB1199665.1"/>
    </source>
</evidence>
<dbReference type="Gene3D" id="3.20.20.190">
    <property type="entry name" value="Phosphatidylinositol (PI) phosphodiesterase"/>
    <property type="match status" value="2"/>
</dbReference>
<dbReference type="CDD" id="cd08603">
    <property type="entry name" value="GDPD_SHV3_repeat_1"/>
    <property type="match status" value="1"/>
</dbReference>
<dbReference type="FunFam" id="3.20.20.190:FF:000013">
    <property type="entry name" value="Glycerophosphodiester phosphodiesterase GDPDL3"/>
    <property type="match status" value="1"/>
</dbReference>
<evidence type="ECO:0000256" key="3">
    <source>
        <dbReference type="ARBA" id="ARBA00022798"/>
    </source>
</evidence>
<keyword evidence="2 7" id="KW-0732">Signal</keyword>
<dbReference type="GO" id="GO:0006071">
    <property type="term" value="P:glycerol metabolic process"/>
    <property type="evidence" value="ECO:0007669"/>
    <property type="project" value="UniProtKB-KW"/>
</dbReference>
<dbReference type="GO" id="GO:0008889">
    <property type="term" value="F:glycerophosphodiester phosphodiesterase activity"/>
    <property type="evidence" value="ECO:0007669"/>
    <property type="project" value="UniProtKB-EC"/>
</dbReference>
<keyword evidence="4" id="KW-0378">Hydrolase</keyword>
<keyword evidence="10" id="KW-1185">Reference proteome</keyword>
<comment type="catalytic activity">
    <reaction evidence="6">
        <text>a sn-glycero-3-phosphodiester + H2O = an alcohol + sn-glycerol 3-phosphate + H(+)</text>
        <dbReference type="Rhea" id="RHEA:12969"/>
        <dbReference type="ChEBI" id="CHEBI:15377"/>
        <dbReference type="ChEBI" id="CHEBI:15378"/>
        <dbReference type="ChEBI" id="CHEBI:30879"/>
        <dbReference type="ChEBI" id="CHEBI:57597"/>
        <dbReference type="ChEBI" id="CHEBI:83408"/>
        <dbReference type="EC" id="3.1.4.46"/>
    </reaction>
</comment>
<keyword evidence="5" id="KW-0325">Glycoprotein</keyword>
<accession>A0A6A1UGT3</accession>
<feature type="domain" description="GP-PDE" evidence="8">
    <location>
        <begin position="352"/>
        <end position="622"/>
    </location>
</feature>
<evidence type="ECO:0000256" key="4">
    <source>
        <dbReference type="ARBA" id="ARBA00022801"/>
    </source>
</evidence>